<sequence>MARLLGFLFLSHRSNQRAIFTGVQWMSFFFYRKLVRHWGECVVLQRSSVSILIMIPCTILGVSYSVSLEECKHTIMLITWYSWQSSGEYVNIVTQGKWLAQSLIWKSLYIGGRKVDIVQFGCSRADSTVLSPDTFFFGGIVT</sequence>
<proteinExistence type="predicted"/>
<organism evidence="1 2">
    <name type="scientific">Aspergillus brunneoviolaceus CBS 621.78</name>
    <dbReference type="NCBI Taxonomy" id="1450534"/>
    <lineage>
        <taxon>Eukaryota</taxon>
        <taxon>Fungi</taxon>
        <taxon>Dikarya</taxon>
        <taxon>Ascomycota</taxon>
        <taxon>Pezizomycotina</taxon>
        <taxon>Eurotiomycetes</taxon>
        <taxon>Eurotiomycetidae</taxon>
        <taxon>Eurotiales</taxon>
        <taxon>Aspergillaceae</taxon>
        <taxon>Aspergillus</taxon>
        <taxon>Aspergillus subgen. Circumdati</taxon>
    </lineage>
</organism>
<reference evidence="1" key="1">
    <citation type="submission" date="2018-02" db="EMBL/GenBank/DDBJ databases">
        <title>The genomes of Aspergillus section Nigri reveals drivers in fungal speciation.</title>
        <authorList>
            <consortium name="DOE Joint Genome Institute"/>
            <person name="Vesth T.C."/>
            <person name="Nybo J."/>
            <person name="Theobald S."/>
            <person name="Brandl J."/>
            <person name="Frisvad J.C."/>
            <person name="Nielsen K.F."/>
            <person name="Lyhne E.K."/>
            <person name="Kogle M.E."/>
            <person name="Kuo A."/>
            <person name="Riley R."/>
            <person name="Clum A."/>
            <person name="Nolan M."/>
            <person name="Lipzen A."/>
            <person name="Salamov A."/>
            <person name="Henrissat B."/>
            <person name="Wiebenga A."/>
            <person name="De vries R.P."/>
            <person name="Grigoriev I.V."/>
            <person name="Mortensen U.H."/>
            <person name="Andersen M.R."/>
            <person name="Baker S.E."/>
        </authorList>
    </citation>
    <scope>NUCLEOTIDE SEQUENCE</scope>
    <source>
        <strain evidence="1">CBS 621.78</strain>
    </source>
</reference>
<evidence type="ECO:0000313" key="1">
    <source>
        <dbReference type="EMBL" id="RAH43780.1"/>
    </source>
</evidence>
<dbReference type="EMBL" id="KZ825360">
    <property type="protein sequence ID" value="RAH43780.1"/>
    <property type="molecule type" value="Genomic_DNA"/>
</dbReference>
<accession>A0ACD1G3G7</accession>
<dbReference type="Proteomes" id="UP000249057">
    <property type="component" value="Unassembled WGS sequence"/>
</dbReference>
<gene>
    <name evidence="1" type="ORF">BO95DRAFT_204550</name>
</gene>
<keyword evidence="2" id="KW-1185">Reference proteome</keyword>
<protein>
    <submittedName>
        <fullName evidence="1">Uncharacterized protein</fullName>
    </submittedName>
</protein>
<evidence type="ECO:0000313" key="2">
    <source>
        <dbReference type="Proteomes" id="UP000249057"/>
    </source>
</evidence>
<name>A0ACD1G3G7_9EURO</name>